<dbReference type="Gene3D" id="3.20.20.70">
    <property type="entry name" value="Aldolase class I"/>
    <property type="match status" value="1"/>
</dbReference>
<dbReference type="CDD" id="cd01335">
    <property type="entry name" value="Radical_SAM"/>
    <property type="match status" value="1"/>
</dbReference>
<dbReference type="InterPro" id="IPR034457">
    <property type="entry name" value="Organic_radical-activating"/>
</dbReference>
<evidence type="ECO:0000256" key="10">
    <source>
        <dbReference type="RuleBase" id="RU362053"/>
    </source>
</evidence>
<protein>
    <recommendedName>
        <fullName evidence="3 10">Pyruvate formate-lyase-activating enzyme</fullName>
        <ecNumber evidence="10">1.97.1.4</ecNumber>
    </recommendedName>
</protein>
<comment type="cofactor">
    <cofactor evidence="10">
        <name>[4Fe-4S] cluster</name>
        <dbReference type="ChEBI" id="CHEBI:49883"/>
    </cofactor>
    <text evidence="10">Binds 1 [4Fe-4S] cluster. The cluster is coordinated with 3 cysteines and an exchangeable S-adenosyl-L-methionine.</text>
</comment>
<dbReference type="InterPro" id="IPR001989">
    <property type="entry name" value="Radical_activat_CS"/>
</dbReference>
<dbReference type="SFLD" id="SFLDS00029">
    <property type="entry name" value="Radical_SAM"/>
    <property type="match status" value="1"/>
</dbReference>
<dbReference type="GO" id="GO:0043365">
    <property type="term" value="F:[formate-C-acetyltransferase]-activating enzyme activity"/>
    <property type="evidence" value="ECO:0007669"/>
    <property type="project" value="UniProtKB-UniRule"/>
</dbReference>
<dbReference type="PROSITE" id="PS51918">
    <property type="entry name" value="RADICAL_SAM"/>
    <property type="match status" value="1"/>
</dbReference>
<proteinExistence type="inferred from homology"/>
<dbReference type="EC" id="1.97.1.4" evidence="10"/>
<evidence type="ECO:0000313" key="13">
    <source>
        <dbReference type="Proteomes" id="UP000266506"/>
    </source>
</evidence>
<evidence type="ECO:0000256" key="7">
    <source>
        <dbReference type="ARBA" id="ARBA00023002"/>
    </source>
</evidence>
<evidence type="ECO:0000256" key="6">
    <source>
        <dbReference type="ARBA" id="ARBA00022723"/>
    </source>
</evidence>
<dbReference type="GO" id="GO:0005737">
    <property type="term" value="C:cytoplasm"/>
    <property type="evidence" value="ECO:0007669"/>
    <property type="project" value="UniProtKB-SubCell"/>
</dbReference>
<keyword evidence="13" id="KW-1185">Reference proteome</keyword>
<dbReference type="RefSeq" id="WP_119015576.1">
    <property type="nucleotide sequence ID" value="NZ_QXEV01000003.1"/>
</dbReference>
<accession>A0A397RZW6</accession>
<name>A0A397RZW6_9MOLU</name>
<evidence type="ECO:0000313" key="12">
    <source>
        <dbReference type="EMBL" id="RIA78096.1"/>
    </source>
</evidence>
<feature type="domain" description="Radical SAM core" evidence="11">
    <location>
        <begin position="15"/>
        <end position="242"/>
    </location>
</feature>
<keyword evidence="12" id="KW-0670">Pyruvate</keyword>
<dbReference type="Pfam" id="PF04055">
    <property type="entry name" value="Radical_SAM"/>
    <property type="match status" value="1"/>
</dbReference>
<keyword evidence="4 10" id="KW-0004">4Fe-4S</keyword>
<dbReference type="InterPro" id="IPR007197">
    <property type="entry name" value="rSAM"/>
</dbReference>
<evidence type="ECO:0000256" key="9">
    <source>
        <dbReference type="ARBA" id="ARBA00023014"/>
    </source>
</evidence>
<comment type="similarity">
    <text evidence="2 10">Belongs to the organic radical-activating enzymes family.</text>
</comment>
<comment type="catalytic activity">
    <reaction evidence="10">
        <text>glycyl-[formate C-acetyltransferase] + reduced [flavodoxin] + S-adenosyl-L-methionine = glycin-2-yl radical-[formate C-acetyltransferase] + semiquinone [flavodoxin] + 5'-deoxyadenosine + L-methionine + H(+)</text>
        <dbReference type="Rhea" id="RHEA:19225"/>
        <dbReference type="Rhea" id="RHEA-COMP:10622"/>
        <dbReference type="Rhea" id="RHEA-COMP:12190"/>
        <dbReference type="Rhea" id="RHEA-COMP:12191"/>
        <dbReference type="Rhea" id="RHEA-COMP:14480"/>
        <dbReference type="ChEBI" id="CHEBI:15378"/>
        <dbReference type="ChEBI" id="CHEBI:17319"/>
        <dbReference type="ChEBI" id="CHEBI:29947"/>
        <dbReference type="ChEBI" id="CHEBI:32722"/>
        <dbReference type="ChEBI" id="CHEBI:57618"/>
        <dbReference type="ChEBI" id="CHEBI:57844"/>
        <dbReference type="ChEBI" id="CHEBI:59789"/>
        <dbReference type="ChEBI" id="CHEBI:140311"/>
        <dbReference type="EC" id="1.97.1.4"/>
    </reaction>
</comment>
<comment type="subcellular location">
    <subcellularLocation>
        <location evidence="10">Cytoplasm</location>
    </subcellularLocation>
</comment>
<dbReference type="SFLD" id="SFLDG01066">
    <property type="entry name" value="organic_radical-activating_enz"/>
    <property type="match status" value="1"/>
</dbReference>
<comment type="function">
    <text evidence="1 10">Activation of pyruvate formate-lyase under anaerobic conditions by generation of an organic free radical, using S-adenosylmethionine and reduced flavodoxin as cosubstrates to produce 5'-deoxy-adenosine.</text>
</comment>
<dbReference type="OrthoDB" id="9782387at2"/>
<sequence length="243" mass="27945">MASAFYSKFESFASVDGPGVRSVLFLCGCPFRCLYCHNPETWTTKGGKEITSEDAFKLLSKYKPYWKNNGGITISGGEPLLHMDFLIELFKLCKEKGISTCIDTSGAPFTKEEPFISKFNELLKYTDLFLMDIKAPNEELHQVITGKSNKNVLEMFDYLNEKNIPIWIRYVLVPKYTDSKEVLNQTKDFINTLGNVKRVEVLPYHPFALPKYEELGIEYPLKDINMPDKESLAYAKELLEFER</sequence>
<evidence type="ECO:0000256" key="2">
    <source>
        <dbReference type="ARBA" id="ARBA00009777"/>
    </source>
</evidence>
<dbReference type="Proteomes" id="UP000266506">
    <property type="component" value="Unassembled WGS sequence"/>
</dbReference>
<dbReference type="GO" id="GO:0016829">
    <property type="term" value="F:lyase activity"/>
    <property type="evidence" value="ECO:0007669"/>
    <property type="project" value="UniProtKB-KW"/>
</dbReference>
<evidence type="ECO:0000256" key="4">
    <source>
        <dbReference type="ARBA" id="ARBA00022485"/>
    </source>
</evidence>
<dbReference type="PANTHER" id="PTHR30352">
    <property type="entry name" value="PYRUVATE FORMATE-LYASE-ACTIVATING ENZYME"/>
    <property type="match status" value="1"/>
</dbReference>
<keyword evidence="7 10" id="KW-0560">Oxidoreductase</keyword>
<dbReference type="InterPro" id="IPR012838">
    <property type="entry name" value="PFL1_activating"/>
</dbReference>
<evidence type="ECO:0000259" key="11">
    <source>
        <dbReference type="PROSITE" id="PS51918"/>
    </source>
</evidence>
<dbReference type="SFLD" id="SFLDG01067">
    <property type="entry name" value="SPASM/twitch_domain_containing"/>
    <property type="match status" value="1"/>
</dbReference>
<dbReference type="EMBL" id="QXEV01000003">
    <property type="protein sequence ID" value="RIA78096.1"/>
    <property type="molecule type" value="Genomic_DNA"/>
</dbReference>
<keyword evidence="10" id="KW-0963">Cytoplasm</keyword>
<dbReference type="AlphaFoldDB" id="A0A397RZW6"/>
<dbReference type="SUPFAM" id="SSF102114">
    <property type="entry name" value="Radical SAM enzymes"/>
    <property type="match status" value="1"/>
</dbReference>
<dbReference type="PANTHER" id="PTHR30352:SF5">
    <property type="entry name" value="PYRUVATE FORMATE-LYASE 1-ACTIVATING ENZYME"/>
    <property type="match status" value="1"/>
</dbReference>
<dbReference type="InterPro" id="IPR058240">
    <property type="entry name" value="rSAM_sf"/>
</dbReference>
<keyword evidence="12" id="KW-0456">Lyase</keyword>
<keyword evidence="6 10" id="KW-0479">Metal-binding</keyword>
<dbReference type="InParanoid" id="A0A397RZW6"/>
<keyword evidence="9 10" id="KW-0411">Iron-sulfur</keyword>
<dbReference type="InterPro" id="IPR013785">
    <property type="entry name" value="Aldolase_TIM"/>
</dbReference>
<dbReference type="GO" id="GO:0051539">
    <property type="term" value="F:4 iron, 4 sulfur cluster binding"/>
    <property type="evidence" value="ECO:0007669"/>
    <property type="project" value="UniProtKB-UniRule"/>
</dbReference>
<keyword evidence="8 10" id="KW-0408">Iron</keyword>
<dbReference type="GO" id="GO:0046872">
    <property type="term" value="F:metal ion binding"/>
    <property type="evidence" value="ECO:0007669"/>
    <property type="project" value="UniProtKB-UniRule"/>
</dbReference>
<evidence type="ECO:0000256" key="3">
    <source>
        <dbReference type="ARBA" id="ARBA00021356"/>
    </source>
</evidence>
<reference evidence="12 13" key="1">
    <citation type="submission" date="2018-08" db="EMBL/GenBank/DDBJ databases">
        <title>Genomic Encyclopedia of Archaeal and Bacterial Type Strains, Phase II (KMG-II): from individual species to whole genera.</title>
        <authorList>
            <person name="Goeker M."/>
        </authorList>
    </citation>
    <scope>NUCLEOTIDE SEQUENCE [LARGE SCALE GENOMIC DNA]</scope>
    <source>
        <strain evidence="12 13">ATCC 27112</strain>
    </source>
</reference>
<evidence type="ECO:0000256" key="8">
    <source>
        <dbReference type="ARBA" id="ARBA00023004"/>
    </source>
</evidence>
<evidence type="ECO:0000256" key="1">
    <source>
        <dbReference type="ARBA" id="ARBA00003141"/>
    </source>
</evidence>
<comment type="caution">
    <text evidence="12">The sequence shown here is derived from an EMBL/GenBank/DDBJ whole genome shotgun (WGS) entry which is preliminary data.</text>
</comment>
<gene>
    <name evidence="12" type="ORF">EI71_00407</name>
</gene>
<dbReference type="PROSITE" id="PS01087">
    <property type="entry name" value="RADICAL_ACTIVATING"/>
    <property type="match status" value="1"/>
</dbReference>
<keyword evidence="5 10" id="KW-0949">S-adenosyl-L-methionine</keyword>
<dbReference type="NCBIfam" id="TIGR02493">
    <property type="entry name" value="PFLA"/>
    <property type="match status" value="1"/>
</dbReference>
<organism evidence="12 13">
    <name type="scientific">Anaeroplasma bactoclasticum</name>
    <dbReference type="NCBI Taxonomy" id="2088"/>
    <lineage>
        <taxon>Bacteria</taxon>
        <taxon>Bacillati</taxon>
        <taxon>Mycoplasmatota</taxon>
        <taxon>Mollicutes</taxon>
        <taxon>Anaeroplasmatales</taxon>
        <taxon>Anaeroplasmataceae</taxon>
        <taxon>Anaeroplasma</taxon>
    </lineage>
</organism>
<evidence type="ECO:0000256" key="5">
    <source>
        <dbReference type="ARBA" id="ARBA00022691"/>
    </source>
</evidence>